<organism evidence="1 2">
    <name type="scientific">Porphyromonas gulae</name>
    <dbReference type="NCBI Taxonomy" id="111105"/>
    <lineage>
        <taxon>Bacteria</taxon>
        <taxon>Pseudomonadati</taxon>
        <taxon>Bacteroidota</taxon>
        <taxon>Bacteroidia</taxon>
        <taxon>Bacteroidales</taxon>
        <taxon>Porphyromonadaceae</taxon>
        <taxon>Porphyromonas</taxon>
    </lineage>
</organism>
<comment type="caution">
    <text evidence="1">The sequence shown here is derived from an EMBL/GenBank/DDBJ whole genome shotgun (WGS) entry which is preliminary data.</text>
</comment>
<protein>
    <submittedName>
        <fullName evidence="1">Uncharacterized protein</fullName>
    </submittedName>
</protein>
<dbReference type="EMBL" id="JRAI01000015">
    <property type="protein sequence ID" value="KGN87280.1"/>
    <property type="molecule type" value="Genomic_DNA"/>
</dbReference>
<proteinExistence type="predicted"/>
<evidence type="ECO:0000313" key="2">
    <source>
        <dbReference type="Proteomes" id="UP000030130"/>
    </source>
</evidence>
<sequence length="73" mass="9108">MRCHFFSFCARKDREIIFVRKDGDVWFAKTWFVKVFLLVRELKKRRAKTKKKTRQNFQKHAPFFEPFTLDFFL</sequence>
<dbReference type="AlphaFoldDB" id="A0A0A2FIB7"/>
<accession>A0A0A2FIB7</accession>
<evidence type="ECO:0000313" key="1">
    <source>
        <dbReference type="EMBL" id="KGN87280.1"/>
    </source>
</evidence>
<reference evidence="1 2" key="1">
    <citation type="submission" date="2014-08" db="EMBL/GenBank/DDBJ databases">
        <title>Porphyromonas gulae strain:COT-052_OH1451 Genome sequencing.</title>
        <authorList>
            <person name="Wallis C."/>
            <person name="Deusch O."/>
            <person name="O'Flynn C."/>
            <person name="Davis I."/>
            <person name="Jospin G."/>
            <person name="Darling A.E."/>
            <person name="Coil D.A."/>
            <person name="Alexiev A."/>
            <person name="Horsfall A."/>
            <person name="Kirkwood N."/>
            <person name="Harris S."/>
            <person name="Eisen J.A."/>
        </authorList>
    </citation>
    <scope>NUCLEOTIDE SEQUENCE [LARGE SCALE GENOMIC DNA]</scope>
    <source>
        <strain evidence="2">COT-052 OH1451</strain>
    </source>
</reference>
<gene>
    <name evidence="1" type="ORF">HR08_02460</name>
</gene>
<name>A0A0A2FIB7_9PORP</name>
<dbReference type="Proteomes" id="UP000030130">
    <property type="component" value="Unassembled WGS sequence"/>
</dbReference>